<sequence length="198" mass="21301">MTDPAGGAELASAYAAIDPLCVKVGLARVEQSPRIEGAAGAPDGIALWSSPYSRLLLWPCSASDARTVQTTASAAQRWFDEVLISGERGMGGRTIDGYLVLALPSPPEDDAREDIRRLELSAQVCRKHLIWPSLPADPDHTEIPWRRVADITVVGLPDAEVVPGEELQWPEIDTDAKALWEELDAIGVSAALLKDEAP</sequence>
<dbReference type="PATRIC" id="fig|401562.3.peg.1187"/>
<gene>
    <name evidence="1" type="ORF">NS226_08990</name>
</gene>
<proteinExistence type="predicted"/>
<reference evidence="1 2" key="1">
    <citation type="journal article" date="2016" name="Front. Microbiol.">
        <title>Genomic Resource of Rice Seed Associated Bacteria.</title>
        <authorList>
            <person name="Midha S."/>
            <person name="Bansal K."/>
            <person name="Sharma S."/>
            <person name="Kumar N."/>
            <person name="Patil P.P."/>
            <person name="Chaudhry V."/>
            <person name="Patil P.B."/>
        </authorList>
    </citation>
    <scope>NUCLEOTIDE SEQUENCE [LARGE SCALE GENOMIC DNA]</scope>
    <source>
        <strain evidence="1 2">NS226</strain>
    </source>
</reference>
<dbReference type="Proteomes" id="UP000078272">
    <property type="component" value="Unassembled WGS sequence"/>
</dbReference>
<evidence type="ECO:0000313" key="1">
    <source>
        <dbReference type="EMBL" id="KTQ96003.1"/>
    </source>
</evidence>
<organism evidence="1 2">
    <name type="scientific">Aureimonas ureilytica</name>
    <dbReference type="NCBI Taxonomy" id="401562"/>
    <lineage>
        <taxon>Bacteria</taxon>
        <taxon>Pseudomonadati</taxon>
        <taxon>Pseudomonadota</taxon>
        <taxon>Alphaproteobacteria</taxon>
        <taxon>Hyphomicrobiales</taxon>
        <taxon>Aurantimonadaceae</taxon>
        <taxon>Aureimonas</taxon>
    </lineage>
</organism>
<evidence type="ECO:0000313" key="2">
    <source>
        <dbReference type="Proteomes" id="UP000078272"/>
    </source>
</evidence>
<dbReference type="AlphaFoldDB" id="A0A175R8R6"/>
<protein>
    <submittedName>
        <fullName evidence="1">Uncharacterized protein</fullName>
    </submittedName>
</protein>
<name>A0A175R8R6_9HYPH</name>
<dbReference type="EMBL" id="LDPZ01000018">
    <property type="protein sequence ID" value="KTQ96003.1"/>
    <property type="molecule type" value="Genomic_DNA"/>
</dbReference>
<accession>A0A175R8R6</accession>
<comment type="caution">
    <text evidence="1">The sequence shown here is derived from an EMBL/GenBank/DDBJ whole genome shotgun (WGS) entry which is preliminary data.</text>
</comment>